<gene>
    <name evidence="1" type="ORF">K490DRAFT_74816</name>
</gene>
<name>A0A9P4HU47_9PEZI</name>
<evidence type="ECO:0000313" key="1">
    <source>
        <dbReference type="EMBL" id="KAF2085943.1"/>
    </source>
</evidence>
<dbReference type="PANTHER" id="PTHR39470:SF1">
    <property type="entry name" value="CHORISMATE SYNTHASE PROTEIN"/>
    <property type="match status" value="1"/>
</dbReference>
<sequence length="351" mass="38977">MTFGPLLIPKALQIYRSIRASSQGPHSRVRRVPPGVTRARTILWLFAIASIILSLPAFAPENVFTLTQSRLQIPVGTLFTRLQGMRLLTTGQDVLTARDEVLRNKFASMTSRLLYLQYGPDVLAGCPFCSSDDLVTYFLYALPSVLGPHILHLAVLGLATSGLVAGPEGARWRMWAVISGVMFAGLEVWRLASYNHKLNAGTTRVEELDAFHWNLRVFRWFGFAIIDAFFDAALWLTSTNRWLVQPLSLSERLEDSTRAVEMVKGKLSMLGAVKNTVMRDRGLRERNEAYWTNEGVVMGEVSEEREVVEGMNQAMGRMDLTTLEEQAAGMADSVVAVMNAGIINAVKERAG</sequence>
<accession>A0A9P4HU47</accession>
<dbReference type="OrthoDB" id="4218123at2759"/>
<evidence type="ECO:0000313" key="2">
    <source>
        <dbReference type="Proteomes" id="UP000799776"/>
    </source>
</evidence>
<dbReference type="Proteomes" id="UP000799776">
    <property type="component" value="Unassembled WGS sequence"/>
</dbReference>
<comment type="caution">
    <text evidence="1">The sequence shown here is derived from an EMBL/GenBank/DDBJ whole genome shotgun (WGS) entry which is preliminary data.</text>
</comment>
<proteinExistence type="predicted"/>
<protein>
    <submittedName>
        <fullName evidence="1">Uncharacterized protein</fullName>
    </submittedName>
</protein>
<dbReference type="EMBL" id="ML978727">
    <property type="protein sequence ID" value="KAF2085943.1"/>
    <property type="molecule type" value="Genomic_DNA"/>
</dbReference>
<organism evidence="1 2">
    <name type="scientific">Saccharata proteae CBS 121410</name>
    <dbReference type="NCBI Taxonomy" id="1314787"/>
    <lineage>
        <taxon>Eukaryota</taxon>
        <taxon>Fungi</taxon>
        <taxon>Dikarya</taxon>
        <taxon>Ascomycota</taxon>
        <taxon>Pezizomycotina</taxon>
        <taxon>Dothideomycetes</taxon>
        <taxon>Dothideomycetes incertae sedis</taxon>
        <taxon>Botryosphaeriales</taxon>
        <taxon>Saccharataceae</taxon>
        <taxon>Saccharata</taxon>
    </lineage>
</organism>
<dbReference type="AlphaFoldDB" id="A0A9P4HU47"/>
<dbReference type="PANTHER" id="PTHR39470">
    <property type="entry name" value="CHROMOSOME 10, WHOLE GENOME SHOTGUN SEQUENCE"/>
    <property type="match status" value="1"/>
</dbReference>
<reference evidence="1" key="1">
    <citation type="journal article" date="2020" name="Stud. Mycol.">
        <title>101 Dothideomycetes genomes: a test case for predicting lifestyles and emergence of pathogens.</title>
        <authorList>
            <person name="Haridas S."/>
            <person name="Albert R."/>
            <person name="Binder M."/>
            <person name="Bloem J."/>
            <person name="Labutti K."/>
            <person name="Salamov A."/>
            <person name="Andreopoulos B."/>
            <person name="Baker S."/>
            <person name="Barry K."/>
            <person name="Bills G."/>
            <person name="Bluhm B."/>
            <person name="Cannon C."/>
            <person name="Castanera R."/>
            <person name="Culley D."/>
            <person name="Daum C."/>
            <person name="Ezra D."/>
            <person name="Gonzalez J."/>
            <person name="Henrissat B."/>
            <person name="Kuo A."/>
            <person name="Liang C."/>
            <person name="Lipzen A."/>
            <person name="Lutzoni F."/>
            <person name="Magnuson J."/>
            <person name="Mondo S."/>
            <person name="Nolan M."/>
            <person name="Ohm R."/>
            <person name="Pangilinan J."/>
            <person name="Park H.-J."/>
            <person name="Ramirez L."/>
            <person name="Alfaro M."/>
            <person name="Sun H."/>
            <person name="Tritt A."/>
            <person name="Yoshinaga Y."/>
            <person name="Zwiers L.-H."/>
            <person name="Turgeon B."/>
            <person name="Goodwin S."/>
            <person name="Spatafora J."/>
            <person name="Crous P."/>
            <person name="Grigoriev I."/>
        </authorList>
    </citation>
    <scope>NUCLEOTIDE SEQUENCE</scope>
    <source>
        <strain evidence="1">CBS 121410</strain>
    </source>
</reference>
<keyword evidence="2" id="KW-1185">Reference proteome</keyword>